<dbReference type="InterPro" id="IPR018990">
    <property type="entry name" value="Prot_inh_I42_chagasin"/>
</dbReference>
<reference evidence="4 5" key="1">
    <citation type="journal article" date="2017" name="BMC Genomics">
        <title>Genomic analysis of methanogenic archaea reveals a shift towards energy conservation.</title>
        <authorList>
            <person name="Gilmore S.P."/>
            <person name="Henske J.K."/>
            <person name="Sexton J.A."/>
            <person name="Solomon K.V."/>
            <person name="Seppala S."/>
            <person name="Yoo J.I."/>
            <person name="Huyett L.M."/>
            <person name="Pressman A."/>
            <person name="Cogan J.Z."/>
            <person name="Kivenson V."/>
            <person name="Peng X."/>
            <person name="Tan Y."/>
            <person name="Valentine D.L."/>
            <person name="O'Malley M.A."/>
        </authorList>
    </citation>
    <scope>NUCLEOTIDE SEQUENCE [LARGE SCALE GENOMIC DNA]</scope>
    <source>
        <strain evidence="4 5">MC-15</strain>
    </source>
</reference>
<dbReference type="InterPro" id="IPR052781">
    <property type="entry name" value="Cys_protease_inhibitor_I42"/>
</dbReference>
<dbReference type="PANTHER" id="PTHR36530">
    <property type="entry name" value="INHIBITOR OF CYSTEINE PEPTIDASE"/>
    <property type="match status" value="1"/>
</dbReference>
<dbReference type="AlphaFoldDB" id="A0A2A2HUE2"/>
<evidence type="ECO:0000313" key="5">
    <source>
        <dbReference type="Proteomes" id="UP000218164"/>
    </source>
</evidence>
<evidence type="ECO:0000259" key="3">
    <source>
        <dbReference type="Pfam" id="PF09394"/>
    </source>
</evidence>
<dbReference type="SUPFAM" id="SSF141066">
    <property type="entry name" value="ICP-like"/>
    <property type="match status" value="1"/>
</dbReference>
<accession>A0A2A2HUE2</accession>
<gene>
    <name evidence="4" type="ORF">ASJ81_04885</name>
</gene>
<dbReference type="RefSeq" id="WP_275112547.1">
    <property type="nucleotide sequence ID" value="NZ_LMVP01000157.1"/>
</dbReference>
<keyword evidence="5" id="KW-1185">Reference proteome</keyword>
<dbReference type="Pfam" id="PF09394">
    <property type="entry name" value="Inhibitor_I42"/>
    <property type="match status" value="1"/>
</dbReference>
<dbReference type="Proteomes" id="UP000218164">
    <property type="component" value="Unassembled WGS sequence"/>
</dbReference>
<evidence type="ECO:0000313" key="4">
    <source>
        <dbReference type="EMBL" id="PAV12928.1"/>
    </source>
</evidence>
<name>A0A2A2HUE2_9EURY</name>
<protein>
    <recommendedName>
        <fullName evidence="3">Proteinase inhibitor I42 chagasin domain-containing protein</fullName>
    </recommendedName>
</protein>
<sequence>MEAQSVVTVRLDENPSTGYRWDVETIEGLEIVGDSFERAGDAMGTGGVRVLQFRLLEKGSYRLSIRKWRDWGGENSIIDRFYVTIVVK</sequence>
<dbReference type="GO" id="GO:0004869">
    <property type="term" value="F:cysteine-type endopeptidase inhibitor activity"/>
    <property type="evidence" value="ECO:0007669"/>
    <property type="project" value="UniProtKB-KW"/>
</dbReference>
<dbReference type="Gene3D" id="2.60.40.2020">
    <property type="match status" value="1"/>
</dbReference>
<feature type="domain" description="Proteinase inhibitor I42 chagasin" evidence="3">
    <location>
        <begin position="3"/>
        <end position="85"/>
    </location>
</feature>
<evidence type="ECO:0000256" key="2">
    <source>
        <dbReference type="ARBA" id="ARBA00022704"/>
    </source>
</evidence>
<organism evidence="4 5">
    <name type="scientific">Methanosarcina spelaei</name>
    <dbReference type="NCBI Taxonomy" id="1036679"/>
    <lineage>
        <taxon>Archaea</taxon>
        <taxon>Methanobacteriati</taxon>
        <taxon>Methanobacteriota</taxon>
        <taxon>Stenosarchaea group</taxon>
        <taxon>Methanomicrobia</taxon>
        <taxon>Methanosarcinales</taxon>
        <taxon>Methanosarcinaceae</taxon>
        <taxon>Methanosarcina</taxon>
    </lineage>
</organism>
<keyword evidence="2" id="KW-0789">Thiol protease inhibitor</keyword>
<proteinExistence type="predicted"/>
<keyword evidence="1" id="KW-0646">Protease inhibitor</keyword>
<comment type="caution">
    <text evidence="4">The sequence shown here is derived from an EMBL/GenBank/DDBJ whole genome shotgun (WGS) entry which is preliminary data.</text>
</comment>
<evidence type="ECO:0000256" key="1">
    <source>
        <dbReference type="ARBA" id="ARBA00022690"/>
    </source>
</evidence>
<dbReference type="InterPro" id="IPR036331">
    <property type="entry name" value="Chagasin-like_sf"/>
</dbReference>
<dbReference type="EMBL" id="LMVP01000157">
    <property type="protein sequence ID" value="PAV12928.1"/>
    <property type="molecule type" value="Genomic_DNA"/>
</dbReference>
<dbReference type="PANTHER" id="PTHR36530:SF1">
    <property type="entry name" value="AMOEBIASIN-1"/>
    <property type="match status" value="1"/>
</dbReference>